<proteinExistence type="inferred from homology"/>
<sequence length="115" mass="13011">MEKLECIVKAMDDKLASHIVAIDMRGASPLFDTFVLCTASNARLMQAISQNVEDALAENGFTINAKEGLRDSKWILIDCGDIVCHIFESEERDAYNLEKLWGDMPRIDVDQYLKK</sequence>
<dbReference type="Pfam" id="PF02410">
    <property type="entry name" value="RsfS"/>
    <property type="match status" value="1"/>
</dbReference>
<dbReference type="RefSeq" id="WP_125119404.1">
    <property type="nucleotide sequence ID" value="NZ_AP019309.1"/>
</dbReference>
<dbReference type="GO" id="GO:0090071">
    <property type="term" value="P:negative regulation of ribosome biogenesis"/>
    <property type="evidence" value="ECO:0007669"/>
    <property type="project" value="UniProtKB-UniRule"/>
</dbReference>
<dbReference type="InterPro" id="IPR043519">
    <property type="entry name" value="NT_sf"/>
</dbReference>
<dbReference type="Proteomes" id="UP000268059">
    <property type="component" value="Chromosome"/>
</dbReference>
<keyword evidence="2" id="KW-0678">Repressor</keyword>
<reference evidence="3 4" key="1">
    <citation type="submission" date="2018-11" db="EMBL/GenBank/DDBJ databases">
        <title>Novel Erysipelotrichaceae bacterium isolated from small intestine of a swine.</title>
        <authorList>
            <person name="Kim J.S."/>
            <person name="Choe H."/>
            <person name="Lee Y.R."/>
            <person name="Kim K.M."/>
            <person name="Park D.S."/>
        </authorList>
    </citation>
    <scope>NUCLEOTIDE SEQUENCE [LARGE SCALE GENOMIC DNA]</scope>
    <source>
        <strain evidence="3 4">SG0102</strain>
    </source>
</reference>
<evidence type="ECO:0000256" key="1">
    <source>
        <dbReference type="ARBA" id="ARBA00010574"/>
    </source>
</evidence>
<dbReference type="Gene3D" id="3.30.460.10">
    <property type="entry name" value="Beta Polymerase, domain 2"/>
    <property type="match status" value="1"/>
</dbReference>
<keyword evidence="4" id="KW-1185">Reference proteome</keyword>
<comment type="subcellular location">
    <subcellularLocation>
        <location evidence="2">Cytoplasm</location>
    </subcellularLocation>
</comment>
<gene>
    <name evidence="2 3" type="primary">rsfS</name>
    <name evidence="3" type="ORF">SG0102_14850</name>
</gene>
<evidence type="ECO:0000313" key="3">
    <source>
        <dbReference type="EMBL" id="BBH26551.1"/>
    </source>
</evidence>
<dbReference type="SUPFAM" id="SSF81301">
    <property type="entry name" value="Nucleotidyltransferase"/>
    <property type="match status" value="1"/>
</dbReference>
<dbReference type="PANTHER" id="PTHR21043">
    <property type="entry name" value="IOJAP SUPERFAMILY ORTHOLOG"/>
    <property type="match status" value="1"/>
</dbReference>
<dbReference type="GO" id="GO:0043023">
    <property type="term" value="F:ribosomal large subunit binding"/>
    <property type="evidence" value="ECO:0007669"/>
    <property type="project" value="TreeGrafter"/>
</dbReference>
<keyword evidence="2" id="KW-0963">Cytoplasm</keyword>
<dbReference type="InterPro" id="IPR004394">
    <property type="entry name" value="Iojap/RsfS/C7orf30"/>
</dbReference>
<organism evidence="3 4">
    <name type="scientific">Intestinibaculum porci</name>
    <dbReference type="NCBI Taxonomy" id="2487118"/>
    <lineage>
        <taxon>Bacteria</taxon>
        <taxon>Bacillati</taxon>
        <taxon>Bacillota</taxon>
        <taxon>Erysipelotrichia</taxon>
        <taxon>Erysipelotrichales</taxon>
        <taxon>Erysipelotrichaceae</taxon>
        <taxon>Intestinibaculum</taxon>
    </lineage>
</organism>
<dbReference type="HAMAP" id="MF_01477">
    <property type="entry name" value="Iojap_RsfS"/>
    <property type="match status" value="1"/>
</dbReference>
<comment type="function">
    <text evidence="2">Functions as a ribosomal silencing factor. Interacts with ribosomal protein uL14 (rplN), blocking formation of intersubunit bridge B8. Prevents association of the 30S and 50S ribosomal subunits and the formation of functional ribosomes, thus repressing translation.</text>
</comment>
<name>A0A3G9JKM8_9FIRM</name>
<dbReference type="PANTHER" id="PTHR21043:SF0">
    <property type="entry name" value="MITOCHONDRIAL ASSEMBLY OF RIBOSOMAL LARGE SUBUNIT PROTEIN 1"/>
    <property type="match status" value="1"/>
</dbReference>
<dbReference type="GO" id="GO:0042256">
    <property type="term" value="P:cytosolic ribosome assembly"/>
    <property type="evidence" value="ECO:0007669"/>
    <property type="project" value="UniProtKB-UniRule"/>
</dbReference>
<dbReference type="KEGG" id="ebm:SG0102_14850"/>
<dbReference type="InParanoid" id="A0A3G9JKM8"/>
<dbReference type="OrthoDB" id="9793681at2"/>
<dbReference type="FunCoup" id="A0A3G9JKM8">
    <property type="interactions" value="315"/>
</dbReference>
<comment type="similarity">
    <text evidence="1 2">Belongs to the Iojap/RsfS family.</text>
</comment>
<keyword evidence="2" id="KW-0810">Translation regulation</keyword>
<dbReference type="NCBIfam" id="TIGR00090">
    <property type="entry name" value="rsfS_iojap_ybeB"/>
    <property type="match status" value="1"/>
</dbReference>
<dbReference type="GO" id="GO:0005737">
    <property type="term" value="C:cytoplasm"/>
    <property type="evidence" value="ECO:0007669"/>
    <property type="project" value="UniProtKB-SubCell"/>
</dbReference>
<comment type="subunit">
    <text evidence="2">Interacts with ribosomal protein uL14 (rplN).</text>
</comment>
<dbReference type="EMBL" id="AP019309">
    <property type="protein sequence ID" value="BBH26551.1"/>
    <property type="molecule type" value="Genomic_DNA"/>
</dbReference>
<dbReference type="AlphaFoldDB" id="A0A3G9JKM8"/>
<protein>
    <recommendedName>
        <fullName evidence="2">Ribosomal silencing factor RsfS</fullName>
    </recommendedName>
</protein>
<evidence type="ECO:0000256" key="2">
    <source>
        <dbReference type="HAMAP-Rule" id="MF_01477"/>
    </source>
</evidence>
<accession>A0A3G9JKM8</accession>
<evidence type="ECO:0000313" key="4">
    <source>
        <dbReference type="Proteomes" id="UP000268059"/>
    </source>
</evidence>
<dbReference type="GO" id="GO:0017148">
    <property type="term" value="P:negative regulation of translation"/>
    <property type="evidence" value="ECO:0007669"/>
    <property type="project" value="UniProtKB-UniRule"/>
</dbReference>